<evidence type="ECO:0000256" key="2">
    <source>
        <dbReference type="ARBA" id="ARBA00022630"/>
    </source>
</evidence>
<dbReference type="InterPro" id="IPR036188">
    <property type="entry name" value="FAD/NAD-bd_sf"/>
</dbReference>
<sequence length="499" mass="54804">MPVHAPSVAIVGSGFGGIAAAIALLRDGITDLTIFEKADDLGGVWRENTYPGAACDVPSHVYSYSYFQHRDWSRPCSPHDEIHDYLKEAADAFGVTPRIRFSTEVTRATWDEQALRWQLELGDGTTAQADVLVPACGQLSIPTQPAIPGADTFAGHQFHSARWDHDHDLTGRNVAVIGTGASAVQFVPSVAEQAGHLDVFQRTPNYMLPRRNLAYAAPVRAAIRHVPGLQTARRGGMLLMMEAMVNALKGNRAIGAVLRTMSWALLHRHVRDRELRRKLTPQFAYGCKRILFSSYYYPALTRKNVELVDTPITQITADAVVTSDGVQHPADTIIWGTGFDTQAFVAPMEIVGAGGRTIADAWAGGAHAFYGLTVPGFPNMFLLYGPNTNLGVGSIIVMLEAQARYIADAVRRLRAQDGPAAWDVREDVERAFDAQTQEHLQQSVWTQCASWYRNEAGRVVNNWPGYMFEYVRATKALNPGHYTLLRAEARSSSDEAVSA</sequence>
<dbReference type="PRINTS" id="PR00419">
    <property type="entry name" value="ADXRDTASE"/>
</dbReference>
<dbReference type="Proteomes" id="UP001058860">
    <property type="component" value="Chromosome"/>
</dbReference>
<accession>A0ABY5PH76</accession>
<organism evidence="5 6">
    <name type="scientific">Svornostia abyssi</name>
    <dbReference type="NCBI Taxonomy" id="2898438"/>
    <lineage>
        <taxon>Bacteria</taxon>
        <taxon>Bacillati</taxon>
        <taxon>Actinomycetota</taxon>
        <taxon>Thermoleophilia</taxon>
        <taxon>Solirubrobacterales</taxon>
        <taxon>Baekduiaceae</taxon>
        <taxon>Svornostia</taxon>
    </lineage>
</organism>
<evidence type="ECO:0000256" key="4">
    <source>
        <dbReference type="ARBA" id="ARBA00023002"/>
    </source>
</evidence>
<keyword evidence="6" id="KW-1185">Reference proteome</keyword>
<dbReference type="PANTHER" id="PTHR42877:SF4">
    <property type="entry name" value="FAD_NAD(P)-BINDING DOMAIN-CONTAINING PROTEIN-RELATED"/>
    <property type="match status" value="1"/>
</dbReference>
<dbReference type="RefSeq" id="WP_353864527.1">
    <property type="nucleotide sequence ID" value="NZ_CP088295.1"/>
</dbReference>
<dbReference type="PANTHER" id="PTHR42877">
    <property type="entry name" value="L-ORNITHINE N(5)-MONOOXYGENASE-RELATED"/>
    <property type="match status" value="1"/>
</dbReference>
<dbReference type="Gene3D" id="3.50.50.60">
    <property type="entry name" value="FAD/NAD(P)-binding domain"/>
    <property type="match status" value="2"/>
</dbReference>
<dbReference type="Pfam" id="PF00743">
    <property type="entry name" value="FMO-like"/>
    <property type="match status" value="1"/>
</dbReference>
<dbReference type="SUPFAM" id="SSF51905">
    <property type="entry name" value="FAD/NAD(P)-binding domain"/>
    <property type="match status" value="2"/>
</dbReference>
<evidence type="ECO:0000256" key="3">
    <source>
        <dbReference type="ARBA" id="ARBA00022827"/>
    </source>
</evidence>
<keyword evidence="3" id="KW-0274">FAD</keyword>
<evidence type="ECO:0000313" key="5">
    <source>
        <dbReference type="EMBL" id="UUY04029.1"/>
    </source>
</evidence>
<evidence type="ECO:0000256" key="1">
    <source>
        <dbReference type="ARBA" id="ARBA00010139"/>
    </source>
</evidence>
<comment type="similarity">
    <text evidence="1">Belongs to the FAD-binding monooxygenase family.</text>
</comment>
<reference evidence="6" key="1">
    <citation type="submission" date="2021-11" db="EMBL/GenBank/DDBJ databases">
        <title>Cultivation dependent microbiological survey of springs from the worlds oldest radium mine currently devoted to the extraction of radon-saturated water.</title>
        <authorList>
            <person name="Kapinusova G."/>
            <person name="Smrhova T."/>
            <person name="Strejcek M."/>
            <person name="Suman J."/>
            <person name="Jani K."/>
            <person name="Pajer P."/>
            <person name="Uhlik O."/>
        </authorList>
    </citation>
    <scope>NUCLEOTIDE SEQUENCE [LARGE SCALE GENOMIC DNA]</scope>
    <source>
        <strain evidence="6">J379</strain>
    </source>
</reference>
<gene>
    <name evidence="5" type="ORF">LRS13_00420</name>
</gene>
<evidence type="ECO:0000313" key="6">
    <source>
        <dbReference type="Proteomes" id="UP001058860"/>
    </source>
</evidence>
<dbReference type="InterPro" id="IPR020946">
    <property type="entry name" value="Flavin_mOase-like"/>
</dbReference>
<dbReference type="EMBL" id="CP088295">
    <property type="protein sequence ID" value="UUY04029.1"/>
    <property type="molecule type" value="Genomic_DNA"/>
</dbReference>
<keyword evidence="2" id="KW-0285">Flavoprotein</keyword>
<name>A0ABY5PH76_9ACTN</name>
<protein>
    <submittedName>
        <fullName evidence="5">NAD(P)/FAD-dependent oxidoreductase</fullName>
    </submittedName>
</protein>
<keyword evidence="4" id="KW-0560">Oxidoreductase</keyword>
<proteinExistence type="inferred from homology"/>
<dbReference type="InterPro" id="IPR051209">
    <property type="entry name" value="FAD-bind_Monooxygenase_sf"/>
</dbReference>